<dbReference type="InterPro" id="IPR004477">
    <property type="entry name" value="ComEC_N"/>
</dbReference>
<dbReference type="STRING" id="1423724.FC32_GL001393"/>
<dbReference type="InterPro" id="IPR004797">
    <property type="entry name" value="Competence_ComEC/Rec2"/>
</dbReference>
<name>A0A0R1TRU5_9LACO</name>
<dbReference type="CDD" id="cd07731">
    <property type="entry name" value="ComA-like_MBL-fold"/>
    <property type="match status" value="1"/>
</dbReference>
<sequence>MLSALGVTALSFLLLESSWLWGCIFLLIVLKIISLRDFNALMMICLIILLFGSRYYFWAKNQTTLQALDQVELKDQHFLMYSDETKIQGNLLQAKVLWLEKKRKLVLYYRLKSQTEKRSLQQNKTSQILVGEGKLQKVNPPTNENEFNWQRFYQAQNIALTFFVVRWHQVETRQLSPSEYLAIFLHDLRTSFSQHLQSYPTPLNFYGESLLLGVKEVGFSATLTELNKLGLIYLFSLSGMHVFYFVKALRWCFMHLYFSRELTDLVLLFLLPCYAILGGAVPSLIRAILMCWLALGIRLLFRKKADGAGIWAIVLLLEIFITPAMFQTLGTQLSYLLTLIILLSSSHTNWWFNVKLNLYSLPLVLYHTFSWNIWTLLFSNLATWVFEIIILPVTLLGCFIPGIQSVASYFLNGISVGLHLLAKLPGNIVFGKPPLLIVFIWLGLTIALEIVANKKKLLWFLALSYFLVFMWIHYPLGSEIVYFDIGQGDCTLIRDRFNRRIIMIDTGGKVHFKQANWQRRKEKTTGETIVANYLLSKGIARIDQLYLTHQDADHVGNFASLSQIIKIKQLIVPLGMEKLPSFKHRLALSKVLRKDVLPVTDKIQPTDPNLKLLHPFSKGQGTNKDSLVLWLNFQGISCIFTGDLDRQGELAVLKKYPWLKADIFKTGHHGSKTASDPRFVHALSPRIAIISAGRHNRYGHPDQETLATLKKERIKYYLTAKVGMIKIKEFFQKKSIQYYINP</sequence>
<comment type="caution">
    <text evidence="8">The sequence shown here is derived from an EMBL/GenBank/DDBJ whole genome shotgun (WGS) entry which is preliminary data.</text>
</comment>
<feature type="transmembrane region" description="Helical" evidence="6">
    <location>
        <begin position="307"/>
        <end position="326"/>
    </location>
</feature>
<dbReference type="Gene3D" id="3.60.15.10">
    <property type="entry name" value="Ribonuclease Z/Hydroxyacylglutathione hydrolase-like"/>
    <property type="match status" value="1"/>
</dbReference>
<dbReference type="eggNOG" id="COG0658">
    <property type="taxonomic scope" value="Bacteria"/>
</dbReference>
<feature type="transmembrane region" description="Helical" evidence="6">
    <location>
        <begin position="457"/>
        <end position="474"/>
    </location>
</feature>
<feature type="transmembrane region" description="Helical" evidence="6">
    <location>
        <begin position="12"/>
        <end position="33"/>
    </location>
</feature>
<dbReference type="Pfam" id="PF00753">
    <property type="entry name" value="Lactamase_B"/>
    <property type="match status" value="1"/>
</dbReference>
<keyword evidence="3 6" id="KW-0812">Transmembrane</keyword>
<organism evidence="8 9">
    <name type="scientific">Ligilactobacillus apodemi DSM 16634 = JCM 16172</name>
    <dbReference type="NCBI Taxonomy" id="1423724"/>
    <lineage>
        <taxon>Bacteria</taxon>
        <taxon>Bacillati</taxon>
        <taxon>Bacillota</taxon>
        <taxon>Bacilli</taxon>
        <taxon>Lactobacillales</taxon>
        <taxon>Lactobacillaceae</taxon>
        <taxon>Ligilactobacillus</taxon>
    </lineage>
</organism>
<feature type="domain" description="Metallo-beta-lactamase" evidence="7">
    <location>
        <begin position="487"/>
        <end position="694"/>
    </location>
</feature>
<dbReference type="RefSeq" id="WP_235722606.1">
    <property type="nucleotide sequence ID" value="NZ_AZFT01000053.1"/>
</dbReference>
<accession>A0A0R1TRU5</accession>
<comment type="subcellular location">
    <subcellularLocation>
        <location evidence="1">Cell membrane</location>
        <topology evidence="1">Multi-pass membrane protein</topology>
    </subcellularLocation>
</comment>
<evidence type="ECO:0000313" key="8">
    <source>
        <dbReference type="EMBL" id="KRL84113.1"/>
    </source>
</evidence>
<feature type="transmembrane region" description="Helical" evidence="6">
    <location>
        <begin position="434"/>
        <end position="452"/>
    </location>
</feature>
<feature type="transmembrane region" description="Helical" evidence="6">
    <location>
        <begin position="372"/>
        <end position="399"/>
    </location>
</feature>
<keyword evidence="5 6" id="KW-0472">Membrane</keyword>
<keyword evidence="4 6" id="KW-1133">Transmembrane helix</keyword>
<evidence type="ECO:0000256" key="2">
    <source>
        <dbReference type="ARBA" id="ARBA00022475"/>
    </source>
</evidence>
<dbReference type="InterPro" id="IPR036866">
    <property type="entry name" value="RibonucZ/Hydroxyglut_hydro"/>
</dbReference>
<dbReference type="AlphaFoldDB" id="A0A0R1TRU5"/>
<dbReference type="InterPro" id="IPR001279">
    <property type="entry name" value="Metallo-B-lactamas"/>
</dbReference>
<protein>
    <submittedName>
        <fullName evidence="8">ComE operon protein 3</fullName>
    </submittedName>
</protein>
<gene>
    <name evidence="8" type="ORF">FC32_GL001393</name>
</gene>
<evidence type="ECO:0000256" key="5">
    <source>
        <dbReference type="ARBA" id="ARBA00023136"/>
    </source>
</evidence>
<dbReference type="PATRIC" id="fig|1423724.4.peg.1456"/>
<evidence type="ECO:0000256" key="3">
    <source>
        <dbReference type="ARBA" id="ARBA00022692"/>
    </source>
</evidence>
<dbReference type="InterPro" id="IPR052159">
    <property type="entry name" value="Competence_DNA_uptake"/>
</dbReference>
<feature type="transmembrane region" description="Helical" evidence="6">
    <location>
        <begin position="231"/>
        <end position="253"/>
    </location>
</feature>
<dbReference type="GO" id="GO:0030420">
    <property type="term" value="P:establishment of competence for transformation"/>
    <property type="evidence" value="ECO:0007669"/>
    <property type="project" value="InterPro"/>
</dbReference>
<dbReference type="PANTHER" id="PTHR30619">
    <property type="entry name" value="DNA INTERNALIZATION/COMPETENCE PROTEIN COMEC/REC2"/>
    <property type="match status" value="1"/>
</dbReference>
<keyword evidence="9" id="KW-1185">Reference proteome</keyword>
<dbReference type="InterPro" id="IPR035681">
    <property type="entry name" value="ComA-like_MBL"/>
</dbReference>
<dbReference type="Proteomes" id="UP000051324">
    <property type="component" value="Unassembled WGS sequence"/>
</dbReference>
<feature type="transmembrane region" description="Helical" evidence="6">
    <location>
        <begin position="40"/>
        <end position="58"/>
    </location>
</feature>
<evidence type="ECO:0000313" key="9">
    <source>
        <dbReference type="Proteomes" id="UP000051324"/>
    </source>
</evidence>
<dbReference type="Pfam" id="PF13567">
    <property type="entry name" value="DUF4131"/>
    <property type="match status" value="1"/>
</dbReference>
<dbReference type="PANTHER" id="PTHR30619:SF7">
    <property type="entry name" value="BETA-LACTAMASE DOMAIN PROTEIN"/>
    <property type="match status" value="1"/>
</dbReference>
<evidence type="ECO:0000259" key="7">
    <source>
        <dbReference type="SMART" id="SM00849"/>
    </source>
</evidence>
<dbReference type="EMBL" id="AZFT01000053">
    <property type="protein sequence ID" value="KRL84113.1"/>
    <property type="molecule type" value="Genomic_DNA"/>
</dbReference>
<dbReference type="SUPFAM" id="SSF56281">
    <property type="entry name" value="Metallo-hydrolase/oxidoreductase"/>
    <property type="match status" value="1"/>
</dbReference>
<evidence type="ECO:0000256" key="1">
    <source>
        <dbReference type="ARBA" id="ARBA00004651"/>
    </source>
</evidence>
<keyword evidence="2" id="KW-1003">Cell membrane</keyword>
<proteinExistence type="predicted"/>
<dbReference type="SMART" id="SM00849">
    <property type="entry name" value="Lactamase_B"/>
    <property type="match status" value="1"/>
</dbReference>
<dbReference type="NCBIfam" id="TIGR00360">
    <property type="entry name" value="ComEC_N-term"/>
    <property type="match status" value="1"/>
</dbReference>
<feature type="transmembrane region" description="Helical" evidence="6">
    <location>
        <begin position="265"/>
        <end position="295"/>
    </location>
</feature>
<dbReference type="GO" id="GO:0005886">
    <property type="term" value="C:plasma membrane"/>
    <property type="evidence" value="ECO:0007669"/>
    <property type="project" value="UniProtKB-SubCell"/>
</dbReference>
<dbReference type="InterPro" id="IPR025405">
    <property type="entry name" value="DUF4131"/>
</dbReference>
<evidence type="ECO:0000256" key="4">
    <source>
        <dbReference type="ARBA" id="ARBA00022989"/>
    </source>
</evidence>
<reference evidence="8 9" key="1">
    <citation type="journal article" date="2015" name="Genome Announc.">
        <title>Expanding the biotechnology potential of lactobacilli through comparative genomics of 213 strains and associated genera.</title>
        <authorList>
            <person name="Sun Z."/>
            <person name="Harris H.M."/>
            <person name="McCann A."/>
            <person name="Guo C."/>
            <person name="Argimon S."/>
            <person name="Zhang W."/>
            <person name="Yang X."/>
            <person name="Jeffery I.B."/>
            <person name="Cooney J.C."/>
            <person name="Kagawa T.F."/>
            <person name="Liu W."/>
            <person name="Song Y."/>
            <person name="Salvetti E."/>
            <person name="Wrobel A."/>
            <person name="Rasinkangas P."/>
            <person name="Parkhill J."/>
            <person name="Rea M.C."/>
            <person name="O'Sullivan O."/>
            <person name="Ritari J."/>
            <person name="Douillard F.P."/>
            <person name="Paul Ross R."/>
            <person name="Yang R."/>
            <person name="Briner A.E."/>
            <person name="Felis G.E."/>
            <person name="de Vos W.M."/>
            <person name="Barrangou R."/>
            <person name="Klaenhammer T.R."/>
            <person name="Caufield P.W."/>
            <person name="Cui Y."/>
            <person name="Zhang H."/>
            <person name="O'Toole P.W."/>
        </authorList>
    </citation>
    <scope>NUCLEOTIDE SEQUENCE [LARGE SCALE GENOMIC DNA]</scope>
    <source>
        <strain evidence="8 9">DSM 16634</strain>
    </source>
</reference>
<evidence type="ECO:0000256" key="6">
    <source>
        <dbReference type="SAM" id="Phobius"/>
    </source>
</evidence>
<dbReference type="NCBIfam" id="TIGR00361">
    <property type="entry name" value="ComEC_Rec2"/>
    <property type="match status" value="1"/>
</dbReference>
<dbReference type="eggNOG" id="COG2333">
    <property type="taxonomic scope" value="Bacteria"/>
</dbReference>
<dbReference type="Pfam" id="PF03772">
    <property type="entry name" value="Competence"/>
    <property type="match status" value="1"/>
</dbReference>